<name>A0ACB0IN51_TRIPR</name>
<comment type="caution">
    <text evidence="1">The sequence shown here is derived from an EMBL/GenBank/DDBJ whole genome shotgun (WGS) entry which is preliminary data.</text>
</comment>
<accession>A0ACB0IN51</accession>
<keyword evidence="2" id="KW-1185">Reference proteome</keyword>
<protein>
    <submittedName>
        <fullName evidence="1">Uncharacterized protein</fullName>
    </submittedName>
</protein>
<dbReference type="Proteomes" id="UP001177021">
    <property type="component" value="Unassembled WGS sequence"/>
</dbReference>
<sequence>MEALVCCSLPSLTTAKARNIVTHNCCSVTLTKTSNFWVKNTKTTRRSTRTRVGVVSMNDVTTVVLDPAPAEITWQIVVGTIAGITPFVVAGIEFSKRIIAQKKCETCGGSGLVFVEKNYFRCPECGGFLPWQSWKRFFSG</sequence>
<proteinExistence type="predicted"/>
<gene>
    <name evidence="1" type="ORF">MILVUS5_LOCUS4849</name>
</gene>
<organism evidence="1 2">
    <name type="scientific">Trifolium pratense</name>
    <name type="common">Red clover</name>
    <dbReference type="NCBI Taxonomy" id="57577"/>
    <lineage>
        <taxon>Eukaryota</taxon>
        <taxon>Viridiplantae</taxon>
        <taxon>Streptophyta</taxon>
        <taxon>Embryophyta</taxon>
        <taxon>Tracheophyta</taxon>
        <taxon>Spermatophyta</taxon>
        <taxon>Magnoliopsida</taxon>
        <taxon>eudicotyledons</taxon>
        <taxon>Gunneridae</taxon>
        <taxon>Pentapetalae</taxon>
        <taxon>rosids</taxon>
        <taxon>fabids</taxon>
        <taxon>Fabales</taxon>
        <taxon>Fabaceae</taxon>
        <taxon>Papilionoideae</taxon>
        <taxon>50 kb inversion clade</taxon>
        <taxon>NPAAA clade</taxon>
        <taxon>Hologalegina</taxon>
        <taxon>IRL clade</taxon>
        <taxon>Trifolieae</taxon>
        <taxon>Trifolium</taxon>
    </lineage>
</organism>
<evidence type="ECO:0000313" key="2">
    <source>
        <dbReference type="Proteomes" id="UP001177021"/>
    </source>
</evidence>
<evidence type="ECO:0000313" key="1">
    <source>
        <dbReference type="EMBL" id="CAJ2633816.1"/>
    </source>
</evidence>
<dbReference type="EMBL" id="CASHSV030000002">
    <property type="protein sequence ID" value="CAJ2633816.1"/>
    <property type="molecule type" value="Genomic_DNA"/>
</dbReference>
<reference evidence="1" key="1">
    <citation type="submission" date="2023-10" db="EMBL/GenBank/DDBJ databases">
        <authorList>
            <person name="Rodriguez Cubillos JULIANA M."/>
            <person name="De Vega J."/>
        </authorList>
    </citation>
    <scope>NUCLEOTIDE SEQUENCE</scope>
</reference>